<proteinExistence type="predicted"/>
<keyword evidence="1" id="KW-0472">Membrane</keyword>
<sequence>MQNIRVLTTLLFTLLVTVKTFAQTPLSPQAEISLLTCGPGKELYSVFGHTAIRVFDPSNRFDVVYNFGTFDFDTPNFYPKFVKGDLQYFASASSYEDFVYTYQYYNRDVFSQELNLNHQQKQAIADELAAILGSDKRFYTYKFIHRNCTTMVADIINKYLPEKISLKNSDSGMTYREIIHKRLDGMFIEDLGINIAFGAPTDKTSEKLFLPDELLQGVNNTTTASGPLAKSTETVFKATIEKQSFSFNSIYVFTALCLLLLPLAGKELFQRSFLAIFGILGIFLTFLGMYSLHTELIYNYNALLFNPLFLILLYFIFSNKQKAIIITSYTCLALLGLYTLLTLNKPHLISLLPLIALSAITLTRIILRAKKN</sequence>
<evidence type="ECO:0000313" key="5">
    <source>
        <dbReference type="Proteomes" id="UP001597480"/>
    </source>
</evidence>
<feature type="signal peptide" evidence="2">
    <location>
        <begin position="1"/>
        <end position="22"/>
    </location>
</feature>
<dbReference type="Proteomes" id="UP001597480">
    <property type="component" value="Unassembled WGS sequence"/>
</dbReference>
<evidence type="ECO:0000259" key="3">
    <source>
        <dbReference type="Pfam" id="PF13387"/>
    </source>
</evidence>
<dbReference type="InterPro" id="IPR025178">
    <property type="entry name" value="Lnb_N"/>
</dbReference>
<feature type="transmembrane region" description="Helical" evidence="1">
    <location>
        <begin position="347"/>
        <end position="367"/>
    </location>
</feature>
<keyword evidence="2" id="KW-0732">Signal</keyword>
<keyword evidence="1" id="KW-0812">Transmembrane</keyword>
<reference evidence="5" key="1">
    <citation type="journal article" date="2019" name="Int. J. Syst. Evol. Microbiol.">
        <title>The Global Catalogue of Microorganisms (GCM) 10K type strain sequencing project: providing services to taxonomists for standard genome sequencing and annotation.</title>
        <authorList>
            <consortium name="The Broad Institute Genomics Platform"/>
            <consortium name="The Broad Institute Genome Sequencing Center for Infectious Disease"/>
            <person name="Wu L."/>
            <person name="Ma J."/>
        </authorList>
    </citation>
    <scope>NUCLEOTIDE SEQUENCE [LARGE SCALE GENOMIC DNA]</scope>
    <source>
        <strain evidence="5">KCTC 42107</strain>
    </source>
</reference>
<dbReference type="EMBL" id="JBHUMD010000005">
    <property type="protein sequence ID" value="MFD2601201.1"/>
    <property type="molecule type" value="Genomic_DNA"/>
</dbReference>
<dbReference type="RefSeq" id="WP_379819822.1">
    <property type="nucleotide sequence ID" value="NZ_JBHUMD010000005.1"/>
</dbReference>
<protein>
    <submittedName>
        <fullName evidence="4">DUF4105 domain-containing protein</fullName>
    </submittedName>
</protein>
<feature type="domain" description="Lnb N-terminal periplasmic" evidence="3">
    <location>
        <begin position="29"/>
        <end position="179"/>
    </location>
</feature>
<name>A0ABW5NQ32_9FLAO</name>
<feature type="transmembrane region" description="Helical" evidence="1">
    <location>
        <begin position="298"/>
        <end position="317"/>
    </location>
</feature>
<evidence type="ECO:0000256" key="1">
    <source>
        <dbReference type="SAM" id="Phobius"/>
    </source>
</evidence>
<comment type="caution">
    <text evidence="4">The sequence shown here is derived from an EMBL/GenBank/DDBJ whole genome shotgun (WGS) entry which is preliminary data.</text>
</comment>
<evidence type="ECO:0000256" key="2">
    <source>
        <dbReference type="SAM" id="SignalP"/>
    </source>
</evidence>
<gene>
    <name evidence="4" type="ORF">ACFSR3_03970</name>
</gene>
<feature type="transmembrane region" description="Helical" evidence="1">
    <location>
        <begin position="272"/>
        <end position="292"/>
    </location>
</feature>
<keyword evidence="1" id="KW-1133">Transmembrane helix</keyword>
<organism evidence="4 5">
    <name type="scientific">Flavobacterium suzhouense</name>
    <dbReference type="NCBI Taxonomy" id="1529638"/>
    <lineage>
        <taxon>Bacteria</taxon>
        <taxon>Pseudomonadati</taxon>
        <taxon>Bacteroidota</taxon>
        <taxon>Flavobacteriia</taxon>
        <taxon>Flavobacteriales</taxon>
        <taxon>Flavobacteriaceae</taxon>
        <taxon>Flavobacterium</taxon>
    </lineage>
</organism>
<feature type="transmembrane region" description="Helical" evidence="1">
    <location>
        <begin position="245"/>
        <end position="265"/>
    </location>
</feature>
<feature type="chain" id="PRO_5047423564" evidence="2">
    <location>
        <begin position="23"/>
        <end position="372"/>
    </location>
</feature>
<evidence type="ECO:0000313" key="4">
    <source>
        <dbReference type="EMBL" id="MFD2601201.1"/>
    </source>
</evidence>
<keyword evidence="5" id="KW-1185">Reference proteome</keyword>
<feature type="transmembrane region" description="Helical" evidence="1">
    <location>
        <begin position="324"/>
        <end position="341"/>
    </location>
</feature>
<dbReference type="Pfam" id="PF13387">
    <property type="entry name" value="Lnb_N"/>
    <property type="match status" value="1"/>
</dbReference>
<accession>A0ABW5NQ32</accession>